<dbReference type="Proteomes" id="UP001239111">
    <property type="component" value="Chromosome 2"/>
</dbReference>
<evidence type="ECO:0000313" key="1">
    <source>
        <dbReference type="EMBL" id="KAJ8678777.1"/>
    </source>
</evidence>
<comment type="caution">
    <text evidence="1">The sequence shown here is derived from an EMBL/GenBank/DDBJ whole genome shotgun (WGS) entry which is preliminary data.</text>
</comment>
<dbReference type="EMBL" id="CM056742">
    <property type="protein sequence ID" value="KAJ8678777.1"/>
    <property type="molecule type" value="Genomic_DNA"/>
</dbReference>
<organism evidence="1 2">
    <name type="scientific">Eretmocerus hayati</name>
    <dbReference type="NCBI Taxonomy" id="131215"/>
    <lineage>
        <taxon>Eukaryota</taxon>
        <taxon>Metazoa</taxon>
        <taxon>Ecdysozoa</taxon>
        <taxon>Arthropoda</taxon>
        <taxon>Hexapoda</taxon>
        <taxon>Insecta</taxon>
        <taxon>Pterygota</taxon>
        <taxon>Neoptera</taxon>
        <taxon>Endopterygota</taxon>
        <taxon>Hymenoptera</taxon>
        <taxon>Apocrita</taxon>
        <taxon>Proctotrupomorpha</taxon>
        <taxon>Chalcidoidea</taxon>
        <taxon>Aphelinidae</taxon>
        <taxon>Aphelininae</taxon>
        <taxon>Eretmocerus</taxon>
    </lineage>
</organism>
<sequence>MGLLNEADKFRKEGTSNTSEEASDQKTMSRKRYRGAVKYLKKMSKKIDDEHSEKGRKYIDLNRKVSERFGQQKSSSPLETIKEEAAANEAAKEGTQGTKLGSYIFSPEQKRQWRRFCHRRWRRIT</sequence>
<proteinExistence type="predicted"/>
<evidence type="ECO:0000313" key="2">
    <source>
        <dbReference type="Proteomes" id="UP001239111"/>
    </source>
</evidence>
<protein>
    <submittedName>
        <fullName evidence="1">Uncharacterized protein</fullName>
    </submittedName>
</protein>
<gene>
    <name evidence="1" type="ORF">QAD02_014564</name>
</gene>
<keyword evidence="2" id="KW-1185">Reference proteome</keyword>
<accession>A0ACC2P8K3</accession>
<name>A0ACC2P8K3_9HYME</name>
<reference evidence="1" key="1">
    <citation type="submission" date="2023-04" db="EMBL/GenBank/DDBJ databases">
        <title>A chromosome-level genome assembly of the parasitoid wasp Eretmocerus hayati.</title>
        <authorList>
            <person name="Zhong Y."/>
            <person name="Liu S."/>
            <person name="Liu Y."/>
        </authorList>
    </citation>
    <scope>NUCLEOTIDE SEQUENCE</scope>
    <source>
        <strain evidence="1">ZJU_SS_LIU_2023</strain>
    </source>
</reference>